<feature type="transmembrane region" description="Helical" evidence="1">
    <location>
        <begin position="40"/>
        <end position="59"/>
    </location>
</feature>
<comment type="caution">
    <text evidence="2">The sequence shown here is derived from an EMBL/GenBank/DDBJ whole genome shotgun (WGS) entry which is preliminary data.</text>
</comment>
<organism evidence="2 3">
    <name type="scientific">Sphingomonas caseinilyticus</name>
    <dbReference type="NCBI Taxonomy" id="2908205"/>
    <lineage>
        <taxon>Bacteria</taxon>
        <taxon>Pseudomonadati</taxon>
        <taxon>Pseudomonadota</taxon>
        <taxon>Alphaproteobacteria</taxon>
        <taxon>Sphingomonadales</taxon>
        <taxon>Sphingomonadaceae</taxon>
        <taxon>Sphingomonas</taxon>
    </lineage>
</organism>
<name>A0ABT0RRI1_9SPHN</name>
<dbReference type="EMBL" id="JAMGBA010000001">
    <property type="protein sequence ID" value="MCL6697529.1"/>
    <property type="molecule type" value="Genomic_DNA"/>
</dbReference>
<keyword evidence="1" id="KW-0472">Membrane</keyword>
<protein>
    <submittedName>
        <fullName evidence="2">Uncharacterized protein</fullName>
    </submittedName>
</protein>
<keyword evidence="3" id="KW-1185">Reference proteome</keyword>
<gene>
    <name evidence="2" type="ORF">LZ496_01845</name>
</gene>
<keyword evidence="1" id="KW-1133">Transmembrane helix</keyword>
<evidence type="ECO:0000256" key="1">
    <source>
        <dbReference type="SAM" id="Phobius"/>
    </source>
</evidence>
<dbReference type="RefSeq" id="WP_249902892.1">
    <property type="nucleotide sequence ID" value="NZ_JAMGBA010000001.1"/>
</dbReference>
<reference evidence="2 3" key="1">
    <citation type="submission" date="2022-05" db="EMBL/GenBank/DDBJ databases">
        <authorList>
            <person name="Jo J.-H."/>
            <person name="Im W.-T."/>
        </authorList>
    </citation>
    <scope>NUCLEOTIDE SEQUENCE [LARGE SCALE GENOMIC DNA]</scope>
    <source>
        <strain evidence="2 3">NSE70-1</strain>
    </source>
</reference>
<sequence length="64" mass="6815">MGTRKLVLTAAAVIFLLVTLAALYRLLVGFPISIGGEEVGQVSTFFVLVCGAALTLMLFNEARK</sequence>
<dbReference type="Proteomes" id="UP001203410">
    <property type="component" value="Unassembled WGS sequence"/>
</dbReference>
<proteinExistence type="predicted"/>
<evidence type="ECO:0000313" key="2">
    <source>
        <dbReference type="EMBL" id="MCL6697529.1"/>
    </source>
</evidence>
<evidence type="ECO:0000313" key="3">
    <source>
        <dbReference type="Proteomes" id="UP001203410"/>
    </source>
</evidence>
<accession>A0ABT0RRI1</accession>
<keyword evidence="1" id="KW-0812">Transmembrane</keyword>